<name>A0AA41QPN9_9HYPH</name>
<dbReference type="CDD" id="cd07826">
    <property type="entry name" value="SRPBCC_CalC_Aha1-like_9"/>
    <property type="match status" value="1"/>
</dbReference>
<dbReference type="AlphaFoldDB" id="A0AA41QPN9"/>
<dbReference type="InterPro" id="IPR013538">
    <property type="entry name" value="ASHA1/2-like_C"/>
</dbReference>
<dbReference type="InterPro" id="IPR023393">
    <property type="entry name" value="START-like_dom_sf"/>
</dbReference>
<evidence type="ECO:0000313" key="3">
    <source>
        <dbReference type="EMBL" id="MCI0128057.1"/>
    </source>
</evidence>
<dbReference type="RefSeq" id="WP_281736308.1">
    <property type="nucleotide sequence ID" value="NZ_JAKETQ010000001.1"/>
</dbReference>
<dbReference type="Proteomes" id="UP001156140">
    <property type="component" value="Unassembled WGS sequence"/>
</dbReference>
<sequence length="159" mass="17800">MNIAVDVTQPSETEVVVTRVFEAPARLVFDFHTRPEHVRRWLLGPEGWSMPVCDIDLRVGGSYHYVWRNDADGSQFGTTGVYREIVVPSRIVHTERMEGFDGECLCTLTLIEKGAHTTLTYTLKFESKEARDGALATGMTDGMGMSYGRLEEVLVDAVQ</sequence>
<accession>A0AA41QPN9</accession>
<protein>
    <submittedName>
        <fullName evidence="3">SRPBCC family protein</fullName>
    </submittedName>
</protein>
<comment type="similarity">
    <text evidence="1">Belongs to the AHA1 family.</text>
</comment>
<gene>
    <name evidence="3" type="ORF">ML536_14605</name>
</gene>
<dbReference type="EMBL" id="JALAZD010000001">
    <property type="protein sequence ID" value="MCI0128057.1"/>
    <property type="molecule type" value="Genomic_DNA"/>
</dbReference>
<keyword evidence="4" id="KW-1185">Reference proteome</keyword>
<evidence type="ECO:0000256" key="1">
    <source>
        <dbReference type="ARBA" id="ARBA00006817"/>
    </source>
</evidence>
<evidence type="ECO:0000259" key="2">
    <source>
        <dbReference type="Pfam" id="PF08327"/>
    </source>
</evidence>
<dbReference type="SUPFAM" id="SSF55961">
    <property type="entry name" value="Bet v1-like"/>
    <property type="match status" value="1"/>
</dbReference>
<feature type="domain" description="Activator of Hsp90 ATPase homologue 1/2-like C-terminal" evidence="2">
    <location>
        <begin position="23"/>
        <end position="154"/>
    </location>
</feature>
<reference evidence="3" key="1">
    <citation type="submission" date="2022-03" db="EMBL/GenBank/DDBJ databases">
        <title>The complete genome sequence of a Methyloterrigena soli.</title>
        <authorList>
            <person name="Zi Z."/>
        </authorList>
    </citation>
    <scope>NUCLEOTIDE SEQUENCE</scope>
    <source>
        <strain evidence="3">M48</strain>
    </source>
</reference>
<evidence type="ECO:0000313" key="4">
    <source>
        <dbReference type="Proteomes" id="UP001156140"/>
    </source>
</evidence>
<comment type="caution">
    <text evidence="3">The sequence shown here is derived from an EMBL/GenBank/DDBJ whole genome shotgun (WGS) entry which is preliminary data.</text>
</comment>
<proteinExistence type="inferred from homology"/>
<dbReference type="Pfam" id="PF08327">
    <property type="entry name" value="AHSA1"/>
    <property type="match status" value="1"/>
</dbReference>
<dbReference type="Gene3D" id="3.30.530.20">
    <property type="match status" value="1"/>
</dbReference>
<organism evidence="3 4">
    <name type="scientific">Paradevosia shaoguanensis</name>
    <dbReference type="NCBI Taxonomy" id="1335043"/>
    <lineage>
        <taxon>Bacteria</taxon>
        <taxon>Pseudomonadati</taxon>
        <taxon>Pseudomonadota</taxon>
        <taxon>Alphaproteobacteria</taxon>
        <taxon>Hyphomicrobiales</taxon>
        <taxon>Devosiaceae</taxon>
        <taxon>Paradevosia</taxon>
    </lineage>
</organism>